<dbReference type="Proteomes" id="UP000267841">
    <property type="component" value="Unassembled WGS sequence"/>
</dbReference>
<keyword evidence="1" id="KW-0472">Membrane</keyword>
<organism evidence="2 3">
    <name type="scientific">Hydrogenivirga caldilitoris</name>
    <dbReference type="NCBI Taxonomy" id="246264"/>
    <lineage>
        <taxon>Bacteria</taxon>
        <taxon>Pseudomonadati</taxon>
        <taxon>Aquificota</taxon>
        <taxon>Aquificia</taxon>
        <taxon>Aquificales</taxon>
        <taxon>Aquificaceae</taxon>
        <taxon>Hydrogenivirga</taxon>
    </lineage>
</organism>
<evidence type="ECO:0000313" key="3">
    <source>
        <dbReference type="Proteomes" id="UP000267841"/>
    </source>
</evidence>
<evidence type="ECO:0000256" key="1">
    <source>
        <dbReference type="SAM" id="Phobius"/>
    </source>
</evidence>
<evidence type="ECO:0000313" key="2">
    <source>
        <dbReference type="EMBL" id="RLJ71481.1"/>
    </source>
</evidence>
<dbReference type="RefSeq" id="WP_170144781.1">
    <property type="nucleotide sequence ID" value="NZ_RCCJ01000001.1"/>
</dbReference>
<dbReference type="EMBL" id="RCCJ01000001">
    <property type="protein sequence ID" value="RLJ71481.1"/>
    <property type="molecule type" value="Genomic_DNA"/>
</dbReference>
<feature type="transmembrane region" description="Helical" evidence="1">
    <location>
        <begin position="6"/>
        <end position="39"/>
    </location>
</feature>
<dbReference type="AlphaFoldDB" id="A0A497XT89"/>
<protein>
    <submittedName>
        <fullName evidence="2">Uncharacterized protein</fullName>
    </submittedName>
</protein>
<comment type="caution">
    <text evidence="2">The sequence shown here is derived from an EMBL/GenBank/DDBJ whole genome shotgun (WGS) entry which is preliminary data.</text>
</comment>
<keyword evidence="3" id="KW-1185">Reference proteome</keyword>
<keyword evidence="1" id="KW-1133">Transmembrane helix</keyword>
<accession>A0A497XT89</accession>
<sequence length="58" mass="6699">MFLLGFFAGFITALALIVGVIVLPIILGVVLVLGIIAYFRYRKEQKRREEILREFWGE</sequence>
<proteinExistence type="predicted"/>
<name>A0A497XT89_9AQUI</name>
<gene>
    <name evidence="2" type="ORF">BCF55_1783</name>
</gene>
<reference evidence="2 3" key="1">
    <citation type="submission" date="2018-10" db="EMBL/GenBank/DDBJ databases">
        <title>Genomic Encyclopedia of Archaeal and Bacterial Type Strains, Phase II (KMG-II): from individual species to whole genera.</title>
        <authorList>
            <person name="Goeker M."/>
        </authorList>
    </citation>
    <scope>NUCLEOTIDE SEQUENCE [LARGE SCALE GENOMIC DNA]</scope>
    <source>
        <strain evidence="2 3">DSM 16510</strain>
    </source>
</reference>
<keyword evidence="1" id="KW-0812">Transmembrane</keyword>